<evidence type="ECO:0000313" key="1">
    <source>
        <dbReference type="EMBL" id="SHK36906.1"/>
    </source>
</evidence>
<dbReference type="STRING" id="1121302.SAMN02745163_03691"/>
<dbReference type="OrthoDB" id="268467at2"/>
<gene>
    <name evidence="1" type="ORF">SAMN02745163_03691</name>
</gene>
<name>A0A1M6RWP2_9CLOT</name>
<dbReference type="EMBL" id="FQZB01000016">
    <property type="protein sequence ID" value="SHK36906.1"/>
    <property type="molecule type" value="Genomic_DNA"/>
</dbReference>
<reference evidence="1 2" key="1">
    <citation type="submission" date="2016-11" db="EMBL/GenBank/DDBJ databases">
        <authorList>
            <person name="Jaros S."/>
            <person name="Januszkiewicz K."/>
            <person name="Wedrychowicz H."/>
        </authorList>
    </citation>
    <scope>NUCLEOTIDE SEQUENCE [LARGE SCALE GENOMIC DNA]</scope>
    <source>
        <strain evidence="1 2">DSM 21758</strain>
    </source>
</reference>
<organism evidence="1 2">
    <name type="scientific">Clostridium cavendishii DSM 21758</name>
    <dbReference type="NCBI Taxonomy" id="1121302"/>
    <lineage>
        <taxon>Bacteria</taxon>
        <taxon>Bacillati</taxon>
        <taxon>Bacillota</taxon>
        <taxon>Clostridia</taxon>
        <taxon>Eubacteriales</taxon>
        <taxon>Clostridiaceae</taxon>
        <taxon>Clostridium</taxon>
    </lineage>
</organism>
<protein>
    <submittedName>
        <fullName evidence="1">Uncharacterized protein</fullName>
    </submittedName>
</protein>
<dbReference type="AlphaFoldDB" id="A0A1M6RWP2"/>
<proteinExistence type="predicted"/>
<evidence type="ECO:0000313" key="2">
    <source>
        <dbReference type="Proteomes" id="UP000184310"/>
    </source>
</evidence>
<accession>A0A1M6RWP2</accession>
<dbReference type="Proteomes" id="UP000184310">
    <property type="component" value="Unassembled WGS sequence"/>
</dbReference>
<keyword evidence="2" id="KW-1185">Reference proteome</keyword>
<sequence>MGIEYQLVNKTKKEIITYIHIPASKKRELAGNTISASITTWYLLNNSGDEIKFVSDEEYFKENDKFKNYKDVTEEVIIDLIKNNIIRDEGIEYMDEDENSCYIRKLINIWCE</sequence>
<dbReference type="RefSeq" id="WP_072991465.1">
    <property type="nucleotide sequence ID" value="NZ_FQZB01000016.1"/>
</dbReference>